<organism evidence="2 3">
    <name type="scientific">Kribbella albertanoniae</name>
    <dbReference type="NCBI Taxonomy" id="1266829"/>
    <lineage>
        <taxon>Bacteria</taxon>
        <taxon>Bacillati</taxon>
        <taxon>Actinomycetota</taxon>
        <taxon>Actinomycetes</taxon>
        <taxon>Propionibacteriales</taxon>
        <taxon>Kribbellaceae</taxon>
        <taxon>Kribbella</taxon>
    </lineage>
</organism>
<dbReference type="OrthoDB" id="1373771at2"/>
<dbReference type="EMBL" id="SMKA01000038">
    <property type="protein sequence ID" value="TDC30988.1"/>
    <property type="molecule type" value="Genomic_DNA"/>
</dbReference>
<evidence type="ECO:0000313" key="3">
    <source>
        <dbReference type="Proteomes" id="UP000295075"/>
    </source>
</evidence>
<sequence>MRTRDDLAHFLRVAMADLQARPRKWENSTLERFLEAWAAWVEDLPGWYANRGADVPDQPDWNLVANMVLAARIYE</sequence>
<gene>
    <name evidence="2" type="ORF">E1261_11975</name>
</gene>
<protein>
    <recommendedName>
        <fullName evidence="1">DUF7660 domain-containing protein</fullName>
    </recommendedName>
</protein>
<accession>A0A4R4Q727</accession>
<dbReference type="Pfam" id="PF24693">
    <property type="entry name" value="DUF7660"/>
    <property type="match status" value="1"/>
</dbReference>
<dbReference type="AlphaFoldDB" id="A0A4R4Q727"/>
<name>A0A4R4Q727_9ACTN</name>
<feature type="domain" description="DUF7660" evidence="1">
    <location>
        <begin position="3"/>
        <end position="75"/>
    </location>
</feature>
<reference evidence="2 3" key="1">
    <citation type="submission" date="2019-03" db="EMBL/GenBank/DDBJ databases">
        <title>Draft genome sequences of novel Actinobacteria.</title>
        <authorList>
            <person name="Sahin N."/>
            <person name="Ay H."/>
            <person name="Saygin H."/>
        </authorList>
    </citation>
    <scope>NUCLEOTIDE SEQUENCE [LARGE SCALE GENOMIC DNA]</scope>
    <source>
        <strain evidence="2 3">JCM 30547</strain>
    </source>
</reference>
<evidence type="ECO:0000259" key="1">
    <source>
        <dbReference type="Pfam" id="PF24693"/>
    </source>
</evidence>
<evidence type="ECO:0000313" key="2">
    <source>
        <dbReference type="EMBL" id="TDC30988.1"/>
    </source>
</evidence>
<dbReference type="InterPro" id="IPR056077">
    <property type="entry name" value="DUF7660"/>
</dbReference>
<keyword evidence="3" id="KW-1185">Reference proteome</keyword>
<dbReference type="Proteomes" id="UP000295075">
    <property type="component" value="Unassembled WGS sequence"/>
</dbReference>
<proteinExistence type="predicted"/>
<comment type="caution">
    <text evidence="2">The sequence shown here is derived from an EMBL/GenBank/DDBJ whole genome shotgun (WGS) entry which is preliminary data.</text>
</comment>